<keyword evidence="3" id="KW-1185">Reference proteome</keyword>
<protein>
    <submittedName>
        <fullName evidence="2">Uncharacterized protein</fullName>
    </submittedName>
</protein>
<evidence type="ECO:0000313" key="2">
    <source>
        <dbReference type="EMBL" id="KAJ7018860.1"/>
    </source>
</evidence>
<organism evidence="2 3">
    <name type="scientific">Mycena alexandri</name>
    <dbReference type="NCBI Taxonomy" id="1745969"/>
    <lineage>
        <taxon>Eukaryota</taxon>
        <taxon>Fungi</taxon>
        <taxon>Dikarya</taxon>
        <taxon>Basidiomycota</taxon>
        <taxon>Agaricomycotina</taxon>
        <taxon>Agaricomycetes</taxon>
        <taxon>Agaricomycetidae</taxon>
        <taxon>Agaricales</taxon>
        <taxon>Marasmiineae</taxon>
        <taxon>Mycenaceae</taxon>
        <taxon>Mycena</taxon>
    </lineage>
</organism>
<name>A0AAD6WN91_9AGAR</name>
<feature type="compositionally biased region" description="Pro residues" evidence="1">
    <location>
        <begin position="68"/>
        <end position="78"/>
    </location>
</feature>
<reference evidence="2" key="1">
    <citation type="submission" date="2023-03" db="EMBL/GenBank/DDBJ databases">
        <title>Massive genome expansion in bonnet fungi (Mycena s.s.) driven by repeated elements and novel gene families across ecological guilds.</title>
        <authorList>
            <consortium name="Lawrence Berkeley National Laboratory"/>
            <person name="Harder C.B."/>
            <person name="Miyauchi S."/>
            <person name="Viragh M."/>
            <person name="Kuo A."/>
            <person name="Thoen E."/>
            <person name="Andreopoulos B."/>
            <person name="Lu D."/>
            <person name="Skrede I."/>
            <person name="Drula E."/>
            <person name="Henrissat B."/>
            <person name="Morin E."/>
            <person name="Kohler A."/>
            <person name="Barry K."/>
            <person name="LaButti K."/>
            <person name="Morin E."/>
            <person name="Salamov A."/>
            <person name="Lipzen A."/>
            <person name="Mereny Z."/>
            <person name="Hegedus B."/>
            <person name="Baldrian P."/>
            <person name="Stursova M."/>
            <person name="Weitz H."/>
            <person name="Taylor A."/>
            <person name="Grigoriev I.V."/>
            <person name="Nagy L.G."/>
            <person name="Martin F."/>
            <person name="Kauserud H."/>
        </authorList>
    </citation>
    <scope>NUCLEOTIDE SEQUENCE</scope>
    <source>
        <strain evidence="2">CBHHK200</strain>
    </source>
</reference>
<evidence type="ECO:0000313" key="3">
    <source>
        <dbReference type="Proteomes" id="UP001218188"/>
    </source>
</evidence>
<dbReference type="Proteomes" id="UP001218188">
    <property type="component" value="Unassembled WGS sequence"/>
</dbReference>
<feature type="region of interest" description="Disordered" evidence="1">
    <location>
        <begin position="1"/>
        <end position="106"/>
    </location>
</feature>
<comment type="caution">
    <text evidence="2">The sequence shown here is derived from an EMBL/GenBank/DDBJ whole genome shotgun (WGS) entry which is preliminary data.</text>
</comment>
<proteinExistence type="predicted"/>
<feature type="compositionally biased region" description="Low complexity" evidence="1">
    <location>
        <begin position="48"/>
        <end position="65"/>
    </location>
</feature>
<sequence>MSDSRSSSPPGSPLPQRPQPQYQPSFRRRQKGRRRATERPPETQTLDAWPWEPPESQSSRQSPAPFADQPPAPSPRRPPFQEDYSGLGLPPRAPQAAPPAASQSGGYKDALKLRLDLNLEVDVHIKARIKGDITLSLL</sequence>
<dbReference type="EMBL" id="JARJCM010000319">
    <property type="protein sequence ID" value="KAJ7018860.1"/>
    <property type="molecule type" value="Genomic_DNA"/>
</dbReference>
<evidence type="ECO:0000256" key="1">
    <source>
        <dbReference type="SAM" id="MobiDB-lite"/>
    </source>
</evidence>
<dbReference type="AlphaFoldDB" id="A0AAD6WN91"/>
<accession>A0AAD6WN91</accession>
<gene>
    <name evidence="2" type="ORF">C8F04DRAFT_1149834</name>
</gene>